<keyword evidence="7" id="KW-1185">Reference proteome</keyword>
<dbReference type="PANTHER" id="PTHR10429">
    <property type="entry name" value="DNA-3-METHYLADENINE GLYCOSYLASE"/>
    <property type="match status" value="1"/>
</dbReference>
<dbReference type="RefSeq" id="WP_028600217.1">
    <property type="nucleotide sequence ID" value="NZ_BIMM01000097.1"/>
</dbReference>
<dbReference type="GO" id="GO:0003677">
    <property type="term" value="F:DNA binding"/>
    <property type="evidence" value="ECO:0007669"/>
    <property type="project" value="InterPro"/>
</dbReference>
<sequence length="197" mass="21697">MEWMPVDQDFFRRPTLALARALIGMALVKETPEGRAAGWIVETEAYCGPDDRAAHSYGGRRTKRTEVMFGEPGHAYAHVMHTHCLLNIVSEQAGCPQGVLIRALEPCEGLELMARRRGLGLRPHELASGPGKLSRALGITMADYGHAMWVRPLFVAAGREPGEIVAGPRVGIGNSGEARDYPWRFREAGNRNVSRPR</sequence>
<protein>
    <recommendedName>
        <fullName evidence="5">Putative 3-methyladenine DNA glycosylase</fullName>
        <ecNumber evidence="5">3.2.2.-</ecNumber>
    </recommendedName>
</protein>
<dbReference type="AlphaFoldDB" id="A0A2N5NCV0"/>
<dbReference type="GO" id="GO:0003905">
    <property type="term" value="F:alkylbase DNA N-glycosylase activity"/>
    <property type="evidence" value="ECO:0007669"/>
    <property type="project" value="InterPro"/>
</dbReference>
<dbReference type="NCBIfam" id="TIGR00567">
    <property type="entry name" value="3mg"/>
    <property type="match status" value="1"/>
</dbReference>
<dbReference type="EMBL" id="NFEZ01000001">
    <property type="protein sequence ID" value="PLT48165.1"/>
    <property type="molecule type" value="Genomic_DNA"/>
</dbReference>
<comment type="similarity">
    <text evidence="1 5">Belongs to the DNA glycosylase MPG family.</text>
</comment>
<dbReference type="Gene3D" id="3.10.300.10">
    <property type="entry name" value="Methylpurine-DNA glycosylase (MPG)"/>
    <property type="match status" value="1"/>
</dbReference>
<dbReference type="InterPro" id="IPR011034">
    <property type="entry name" value="Formyl_transferase-like_C_sf"/>
</dbReference>
<evidence type="ECO:0000256" key="1">
    <source>
        <dbReference type="ARBA" id="ARBA00009232"/>
    </source>
</evidence>
<gene>
    <name evidence="6" type="ORF">B8V81_0297</name>
</gene>
<evidence type="ECO:0000256" key="5">
    <source>
        <dbReference type="HAMAP-Rule" id="MF_00527"/>
    </source>
</evidence>
<evidence type="ECO:0000256" key="4">
    <source>
        <dbReference type="ARBA" id="ARBA00023204"/>
    </source>
</evidence>
<name>A0A2N5NCV0_9BACL</name>
<dbReference type="HAMAP" id="MF_00527">
    <property type="entry name" value="3MGH"/>
    <property type="match status" value="1"/>
</dbReference>
<dbReference type="NCBIfam" id="NF002002">
    <property type="entry name" value="PRK00802.1-2"/>
    <property type="match status" value="1"/>
</dbReference>
<dbReference type="OrthoDB" id="9794313at2"/>
<dbReference type="PANTHER" id="PTHR10429:SF0">
    <property type="entry name" value="DNA-3-METHYLADENINE GLYCOSYLASE"/>
    <property type="match status" value="1"/>
</dbReference>
<dbReference type="InterPro" id="IPR036995">
    <property type="entry name" value="MPG_sf"/>
</dbReference>
<proteinExistence type="inferred from homology"/>
<reference evidence="6 7" key="1">
    <citation type="submission" date="2017-05" db="EMBL/GenBank/DDBJ databases">
        <title>Functional genome analysis of Paenibacillus pasadenensis strain R16: insights on endophytic life style and antifungal activity.</title>
        <authorList>
            <person name="Passera A."/>
            <person name="Marcolungo L."/>
            <person name="Casati P."/>
            <person name="Brasca M."/>
            <person name="Quaglino F."/>
            <person name="Delledonne M."/>
        </authorList>
    </citation>
    <scope>NUCLEOTIDE SEQUENCE [LARGE SCALE GENOMIC DNA]</scope>
    <source>
        <strain evidence="6 7">R16</strain>
    </source>
</reference>
<evidence type="ECO:0000313" key="6">
    <source>
        <dbReference type="EMBL" id="PLT48165.1"/>
    </source>
</evidence>
<dbReference type="InterPro" id="IPR003180">
    <property type="entry name" value="MPG"/>
</dbReference>
<keyword evidence="4 5" id="KW-0234">DNA repair</keyword>
<comment type="caution">
    <text evidence="6">The sequence shown here is derived from an EMBL/GenBank/DDBJ whole genome shotgun (WGS) entry which is preliminary data.</text>
</comment>
<dbReference type="Pfam" id="PF02245">
    <property type="entry name" value="Pur_DNA_glyco"/>
    <property type="match status" value="1"/>
</dbReference>
<dbReference type="GO" id="GO:0006284">
    <property type="term" value="P:base-excision repair"/>
    <property type="evidence" value="ECO:0007669"/>
    <property type="project" value="InterPro"/>
</dbReference>
<keyword evidence="6" id="KW-0326">Glycosidase</keyword>
<dbReference type="FunFam" id="3.10.300.10:FF:000001">
    <property type="entry name" value="Putative 3-methyladenine DNA glycosylase"/>
    <property type="match status" value="1"/>
</dbReference>
<organism evidence="6 7">
    <name type="scientific">Paenibacillus pasadenensis</name>
    <dbReference type="NCBI Taxonomy" id="217090"/>
    <lineage>
        <taxon>Bacteria</taxon>
        <taxon>Bacillati</taxon>
        <taxon>Bacillota</taxon>
        <taxon>Bacilli</taxon>
        <taxon>Bacillales</taxon>
        <taxon>Paenibacillaceae</taxon>
        <taxon>Paenibacillus</taxon>
    </lineage>
</organism>
<keyword evidence="2 5" id="KW-0227">DNA damage</keyword>
<dbReference type="SUPFAM" id="SSF50486">
    <property type="entry name" value="FMT C-terminal domain-like"/>
    <property type="match status" value="1"/>
</dbReference>
<evidence type="ECO:0000256" key="3">
    <source>
        <dbReference type="ARBA" id="ARBA00022801"/>
    </source>
</evidence>
<dbReference type="CDD" id="cd00540">
    <property type="entry name" value="AAG"/>
    <property type="match status" value="1"/>
</dbReference>
<dbReference type="EC" id="3.2.2.-" evidence="5"/>
<evidence type="ECO:0000256" key="2">
    <source>
        <dbReference type="ARBA" id="ARBA00022763"/>
    </source>
</evidence>
<dbReference type="Proteomes" id="UP000234789">
    <property type="component" value="Unassembled WGS sequence"/>
</dbReference>
<evidence type="ECO:0000313" key="7">
    <source>
        <dbReference type="Proteomes" id="UP000234789"/>
    </source>
</evidence>
<accession>A0A2N5NCV0</accession>
<keyword evidence="3 5" id="KW-0378">Hydrolase</keyword>